<dbReference type="EMBL" id="GBRH01184442">
    <property type="protein sequence ID" value="JAE13454.1"/>
    <property type="molecule type" value="Transcribed_RNA"/>
</dbReference>
<dbReference type="AlphaFoldDB" id="A0A0A9FQB3"/>
<sequence length="78" mass="8697">MQSPHPSWRQATQSSIWPLHIPRPHTVQFRQLCLKPLPAALLTCQSLAAHLDPRPEILRNPGLGIQISLKSAHPINQG</sequence>
<reference evidence="1" key="1">
    <citation type="submission" date="2014-09" db="EMBL/GenBank/DDBJ databases">
        <authorList>
            <person name="Magalhaes I.L.F."/>
            <person name="Oliveira U."/>
            <person name="Santos F.R."/>
            <person name="Vidigal T.H.D.A."/>
            <person name="Brescovit A.D."/>
            <person name="Santos A.J."/>
        </authorList>
    </citation>
    <scope>NUCLEOTIDE SEQUENCE</scope>
    <source>
        <tissue evidence="1">Shoot tissue taken approximately 20 cm above the soil surface</tissue>
    </source>
</reference>
<evidence type="ECO:0000313" key="1">
    <source>
        <dbReference type="EMBL" id="JAE13454.1"/>
    </source>
</evidence>
<organism evidence="1">
    <name type="scientific">Arundo donax</name>
    <name type="common">Giant reed</name>
    <name type="synonym">Donax arundinaceus</name>
    <dbReference type="NCBI Taxonomy" id="35708"/>
    <lineage>
        <taxon>Eukaryota</taxon>
        <taxon>Viridiplantae</taxon>
        <taxon>Streptophyta</taxon>
        <taxon>Embryophyta</taxon>
        <taxon>Tracheophyta</taxon>
        <taxon>Spermatophyta</taxon>
        <taxon>Magnoliopsida</taxon>
        <taxon>Liliopsida</taxon>
        <taxon>Poales</taxon>
        <taxon>Poaceae</taxon>
        <taxon>PACMAD clade</taxon>
        <taxon>Arundinoideae</taxon>
        <taxon>Arundineae</taxon>
        <taxon>Arundo</taxon>
    </lineage>
</organism>
<name>A0A0A9FQB3_ARUDO</name>
<reference evidence="1" key="2">
    <citation type="journal article" date="2015" name="Data Brief">
        <title>Shoot transcriptome of the giant reed, Arundo donax.</title>
        <authorList>
            <person name="Barrero R.A."/>
            <person name="Guerrero F.D."/>
            <person name="Moolhuijzen P."/>
            <person name="Goolsby J.A."/>
            <person name="Tidwell J."/>
            <person name="Bellgard S.E."/>
            <person name="Bellgard M.I."/>
        </authorList>
    </citation>
    <scope>NUCLEOTIDE SEQUENCE</scope>
    <source>
        <tissue evidence="1">Shoot tissue taken approximately 20 cm above the soil surface</tissue>
    </source>
</reference>
<accession>A0A0A9FQB3</accession>
<proteinExistence type="predicted"/>
<protein>
    <submittedName>
        <fullName evidence="1">Uncharacterized protein</fullName>
    </submittedName>
</protein>